<gene>
    <name evidence="1" type="ORF">AKAME5_000619800</name>
</gene>
<dbReference type="EMBL" id="BRZM01000017">
    <property type="protein sequence ID" value="GLD53441.1"/>
    <property type="molecule type" value="Genomic_DNA"/>
</dbReference>
<dbReference type="AlphaFoldDB" id="A0AAD3MGN0"/>
<protein>
    <submittedName>
        <fullName evidence="1">Vacuolar protein sorting-associated protein 37D-like protein</fullName>
    </submittedName>
</protein>
<reference evidence="1" key="1">
    <citation type="submission" date="2022-08" db="EMBL/GenBank/DDBJ databases">
        <title>Genome sequencing of akame (Lates japonicus).</title>
        <authorList>
            <person name="Hashiguchi Y."/>
            <person name="Takahashi H."/>
        </authorList>
    </citation>
    <scope>NUCLEOTIDE SEQUENCE</scope>
    <source>
        <strain evidence="1">Kochi</strain>
    </source>
</reference>
<keyword evidence="2" id="KW-1185">Reference proteome</keyword>
<organism evidence="1 2">
    <name type="scientific">Lates japonicus</name>
    <name type="common">Japanese lates</name>
    <dbReference type="NCBI Taxonomy" id="270547"/>
    <lineage>
        <taxon>Eukaryota</taxon>
        <taxon>Metazoa</taxon>
        <taxon>Chordata</taxon>
        <taxon>Craniata</taxon>
        <taxon>Vertebrata</taxon>
        <taxon>Euteleostomi</taxon>
        <taxon>Actinopterygii</taxon>
        <taxon>Neopterygii</taxon>
        <taxon>Teleostei</taxon>
        <taxon>Neoteleostei</taxon>
        <taxon>Acanthomorphata</taxon>
        <taxon>Carangaria</taxon>
        <taxon>Carangaria incertae sedis</taxon>
        <taxon>Centropomidae</taxon>
        <taxon>Lates</taxon>
    </lineage>
</organism>
<accession>A0AAD3MGN0</accession>
<evidence type="ECO:0000313" key="2">
    <source>
        <dbReference type="Proteomes" id="UP001279410"/>
    </source>
</evidence>
<comment type="caution">
    <text evidence="1">The sequence shown here is derived from an EMBL/GenBank/DDBJ whole genome shotgun (WGS) entry which is preliminary data.</text>
</comment>
<dbReference type="Proteomes" id="UP001279410">
    <property type="component" value="Unassembled WGS sequence"/>
</dbReference>
<proteinExistence type="predicted"/>
<name>A0AAD3MGN0_LATJO</name>
<sequence length="114" mass="13006">MHQVPNFDEAESTQSGGVTMSLSVQLFQFGVFRTRELRELLEDEEKINHIIRCSEKLLSYHPAATPHSCPLVTMEALLNVYRIYHFVSITMSPFIQECVDEAPNGGQYLYVSSH</sequence>
<evidence type="ECO:0000313" key="1">
    <source>
        <dbReference type="EMBL" id="GLD53441.1"/>
    </source>
</evidence>